<evidence type="ECO:0000256" key="1">
    <source>
        <dbReference type="SAM" id="MobiDB-lite"/>
    </source>
</evidence>
<sequence>MAMTEAHNDQKLLRKFVCPTEETGIDSRGRGGWGDAAHENRRSAQTSDEGADEEDVCAGNVTEPSVTPPHPSRLVLRALGEES</sequence>
<proteinExistence type="predicted"/>
<evidence type="ECO:0000313" key="2">
    <source>
        <dbReference type="EMBL" id="TRY58220.1"/>
    </source>
</evidence>
<dbReference type="AlphaFoldDB" id="A0A553MYF2"/>
<dbReference type="EMBL" id="SRMA01027201">
    <property type="protein sequence ID" value="TRY58220.1"/>
    <property type="molecule type" value="Genomic_DNA"/>
</dbReference>
<name>A0A553MYF2_9TELE</name>
<feature type="compositionally biased region" description="Basic and acidic residues" evidence="1">
    <location>
        <begin position="1"/>
        <end position="12"/>
    </location>
</feature>
<dbReference type="OrthoDB" id="5062908at2759"/>
<evidence type="ECO:0000313" key="3">
    <source>
        <dbReference type="Proteomes" id="UP000316079"/>
    </source>
</evidence>
<reference evidence="2 3" key="1">
    <citation type="journal article" date="2019" name="Sci. Data">
        <title>Hybrid genome assembly and annotation of Danionella translucida.</title>
        <authorList>
            <person name="Kadobianskyi M."/>
            <person name="Schulze L."/>
            <person name="Schuelke M."/>
            <person name="Judkewitz B."/>
        </authorList>
    </citation>
    <scope>NUCLEOTIDE SEQUENCE [LARGE SCALE GENOMIC DNA]</scope>
    <source>
        <strain evidence="2 3">Bolton</strain>
    </source>
</reference>
<organism evidence="2 3">
    <name type="scientific">Danionella cerebrum</name>
    <dbReference type="NCBI Taxonomy" id="2873325"/>
    <lineage>
        <taxon>Eukaryota</taxon>
        <taxon>Metazoa</taxon>
        <taxon>Chordata</taxon>
        <taxon>Craniata</taxon>
        <taxon>Vertebrata</taxon>
        <taxon>Euteleostomi</taxon>
        <taxon>Actinopterygii</taxon>
        <taxon>Neopterygii</taxon>
        <taxon>Teleostei</taxon>
        <taxon>Ostariophysi</taxon>
        <taxon>Cypriniformes</taxon>
        <taxon>Danionidae</taxon>
        <taxon>Danioninae</taxon>
        <taxon>Danionella</taxon>
    </lineage>
</organism>
<dbReference type="Proteomes" id="UP000316079">
    <property type="component" value="Unassembled WGS sequence"/>
</dbReference>
<protein>
    <submittedName>
        <fullName evidence="2">Uncharacterized protein</fullName>
    </submittedName>
</protein>
<accession>A0A553MYF2</accession>
<comment type="caution">
    <text evidence="2">The sequence shown here is derived from an EMBL/GenBank/DDBJ whole genome shotgun (WGS) entry which is preliminary data.</text>
</comment>
<gene>
    <name evidence="2" type="ORF">DNTS_008563</name>
</gene>
<feature type="region of interest" description="Disordered" evidence="1">
    <location>
        <begin position="1"/>
        <end position="83"/>
    </location>
</feature>
<keyword evidence="3" id="KW-1185">Reference proteome</keyword>